<organism evidence="8 9">
    <name type="scientific">Tegillarca granosa</name>
    <name type="common">Malaysian cockle</name>
    <name type="synonym">Anadara granosa</name>
    <dbReference type="NCBI Taxonomy" id="220873"/>
    <lineage>
        <taxon>Eukaryota</taxon>
        <taxon>Metazoa</taxon>
        <taxon>Spiralia</taxon>
        <taxon>Lophotrochozoa</taxon>
        <taxon>Mollusca</taxon>
        <taxon>Bivalvia</taxon>
        <taxon>Autobranchia</taxon>
        <taxon>Pteriomorphia</taxon>
        <taxon>Arcoida</taxon>
        <taxon>Arcoidea</taxon>
        <taxon>Arcidae</taxon>
        <taxon>Tegillarca</taxon>
    </lineage>
</organism>
<feature type="compositionally biased region" description="Pro residues" evidence="5">
    <location>
        <begin position="461"/>
        <end position="484"/>
    </location>
</feature>
<evidence type="ECO:0000256" key="2">
    <source>
        <dbReference type="ARBA" id="ARBA00022664"/>
    </source>
</evidence>
<keyword evidence="3" id="KW-0508">mRNA splicing</keyword>
<dbReference type="SUPFAM" id="SSF109905">
    <property type="entry name" value="Surp module (SWAP domain)"/>
    <property type="match status" value="1"/>
</dbReference>
<feature type="compositionally biased region" description="Basic and acidic residues" evidence="5">
    <location>
        <begin position="80"/>
        <end position="90"/>
    </location>
</feature>
<evidence type="ECO:0000259" key="7">
    <source>
        <dbReference type="PROSITE" id="PS50174"/>
    </source>
</evidence>
<dbReference type="SMART" id="SM00648">
    <property type="entry name" value="SWAP"/>
    <property type="match status" value="1"/>
</dbReference>
<feature type="domain" description="G-patch" evidence="7">
    <location>
        <begin position="920"/>
        <end position="945"/>
    </location>
</feature>
<feature type="compositionally biased region" description="Low complexity" evidence="5">
    <location>
        <begin position="122"/>
        <end position="139"/>
    </location>
</feature>
<dbReference type="PANTHER" id="PTHR23340">
    <property type="entry name" value="ARGININE/SERINE RICH SPLICING FACTOR SF4/14"/>
    <property type="match status" value="1"/>
</dbReference>
<gene>
    <name evidence="8" type="ORF">KUTeg_017837</name>
</gene>
<dbReference type="InterPro" id="IPR035967">
    <property type="entry name" value="SWAP/Surp_sf"/>
</dbReference>
<dbReference type="Gene3D" id="1.10.10.790">
    <property type="entry name" value="Surp module"/>
    <property type="match status" value="1"/>
</dbReference>
<dbReference type="Pfam" id="PF01585">
    <property type="entry name" value="G-patch"/>
    <property type="match status" value="1"/>
</dbReference>
<comment type="caution">
    <text evidence="8">The sequence shown here is derived from an EMBL/GenBank/DDBJ whole genome shotgun (WGS) entry which is preliminary data.</text>
</comment>
<evidence type="ECO:0000256" key="3">
    <source>
        <dbReference type="ARBA" id="ARBA00023187"/>
    </source>
</evidence>
<feature type="compositionally biased region" description="Low complexity" evidence="5">
    <location>
        <begin position="228"/>
        <end position="241"/>
    </location>
</feature>
<dbReference type="PANTHER" id="PTHR23340:SF0">
    <property type="entry name" value="SURP AND G-PATCH DOMAIN-CONTAINING PROTEIN 1 ISOFORM X1"/>
    <property type="match status" value="1"/>
</dbReference>
<name>A0ABQ9EG32_TEGGR</name>
<evidence type="ECO:0008006" key="10">
    <source>
        <dbReference type="Google" id="ProtNLM"/>
    </source>
</evidence>
<keyword evidence="2" id="KW-0507">mRNA processing</keyword>
<sequence>MSWQQNNKSSTSSATGYVNTSYKDKMQQMSNQERLIEEKKKQIQEKLKAAQQKQSEGVNPPPLKFGIGKRPGFAALGKKPKADLSKDKKTTPIHTGFLANDGNFLERFKQLQGAKVGATKPSLSLSSTAADSKSSSQMKSESKSPENEKSNLSKDTTPQHKLVSTQQNFNFKSEEEPCPVVSNVTTSSVSNTSGPYNVMPSSDRTSFPKLTVPHTDGFHRPPFSTQISSGSESPVSPSVQSDLQTGGMQLVQRYPPPPPLQHNPMQSYPQQNQFYPSNPGIQGQTVVPHQGGPNQFAPNIPQIQQVGPPFNSPQNQDMVPHGQMFPHQQAGPPGFPQQSSHFGDPQMQNHQPKPPPPPLMSLNTRPGSFGPGVPPGPPPGPPPGTMQIRGPIPGPPQQQVGQFGQPPGPPQQQGPFGQHPGPAPPTPQGPYGQPPVSHQQSGPFGQPPGPPQQPGPFCQPQGPPQQVPFNPAPRPPPPNVPPNMPMIESQTQFEYNDYGNPITRNVPDGDDGYRGLHPAESQNYEDKEDGNKFEYDDYGNPIKSSTGRHYPQVKQEESDSDYDPAMPTEAESPVKPCPPNIKFEPEDPTNLQIKKEPILEKSKILTSGISKLKRPLSSEGLSTSPSKFKMSEVFDIPKEEVKRERGDYRTDRLLLVSPPDDPETQQVIETLASFIAKGGPHLEEKAMNENKDNPAFWFLYDQSSHAYKYFRYMVSELTKREANQDGNEADIEEHTDDKPSRNKKKRKSRWGPEEQEQPPSIPVIAPVIPPVIPNTQLGGAMPPVPHPMPVAQSHPPTVTLQDFARKMVGSDTLNEDQIRQIQEQKELNMMYELILAQKKAKEAALMSELPGIKSKAKYEYDSDEETEEWADQLTEMNRGKHFIGDFLPPDELERFMETYKALKEGREPDLSDYKDFKITCENLGYQMLQKLGWKEGEGLGSEGQGNQSVEGRGLGIDRPSGLNKEDDEYDAFRKRMMLAYRFRPNPLNNPRRPYY</sequence>
<dbReference type="SMART" id="SM00443">
    <property type="entry name" value="G_patch"/>
    <property type="match status" value="1"/>
</dbReference>
<feature type="compositionally biased region" description="Basic and acidic residues" evidence="5">
    <location>
        <begin position="34"/>
        <end position="48"/>
    </location>
</feature>
<feature type="compositionally biased region" description="Low complexity" evidence="5">
    <location>
        <begin position="180"/>
        <end position="193"/>
    </location>
</feature>
<comment type="subcellular location">
    <subcellularLocation>
        <location evidence="1">Nucleus</location>
    </subcellularLocation>
</comment>
<dbReference type="EMBL" id="JARBDR010000903">
    <property type="protein sequence ID" value="KAJ8304254.1"/>
    <property type="molecule type" value="Genomic_DNA"/>
</dbReference>
<dbReference type="PROSITE" id="PS50174">
    <property type="entry name" value="G_PATCH"/>
    <property type="match status" value="1"/>
</dbReference>
<keyword evidence="4" id="KW-0539">Nucleus</keyword>
<feature type="compositionally biased region" description="Polar residues" evidence="5">
    <location>
        <begin position="162"/>
        <end position="171"/>
    </location>
</feature>
<evidence type="ECO:0000259" key="6">
    <source>
        <dbReference type="PROSITE" id="PS50128"/>
    </source>
</evidence>
<evidence type="ECO:0000256" key="5">
    <source>
        <dbReference type="SAM" id="MobiDB-lite"/>
    </source>
</evidence>
<feature type="compositionally biased region" description="Polar residues" evidence="5">
    <location>
        <begin position="263"/>
        <end position="305"/>
    </location>
</feature>
<protein>
    <recommendedName>
        <fullName evidence="10">Splicing factor 4</fullName>
    </recommendedName>
</protein>
<evidence type="ECO:0000256" key="4">
    <source>
        <dbReference type="ARBA" id="ARBA00023242"/>
    </source>
</evidence>
<dbReference type="InterPro" id="IPR000061">
    <property type="entry name" value="Surp"/>
</dbReference>
<feature type="compositionally biased region" description="Low complexity" evidence="5">
    <location>
        <begin position="429"/>
        <end position="444"/>
    </location>
</feature>
<feature type="compositionally biased region" description="Pro residues" evidence="5">
    <location>
        <begin position="445"/>
        <end position="454"/>
    </location>
</feature>
<dbReference type="Proteomes" id="UP001217089">
    <property type="component" value="Unassembled WGS sequence"/>
</dbReference>
<evidence type="ECO:0000313" key="9">
    <source>
        <dbReference type="Proteomes" id="UP001217089"/>
    </source>
</evidence>
<dbReference type="InterPro" id="IPR040169">
    <property type="entry name" value="SUGP1/2"/>
</dbReference>
<proteinExistence type="predicted"/>
<dbReference type="Pfam" id="PF01805">
    <property type="entry name" value="Surp"/>
    <property type="match status" value="1"/>
</dbReference>
<dbReference type="InterPro" id="IPR000467">
    <property type="entry name" value="G_patch_dom"/>
</dbReference>
<feature type="compositionally biased region" description="Basic and acidic residues" evidence="5">
    <location>
        <begin position="140"/>
        <end position="152"/>
    </location>
</feature>
<feature type="region of interest" description="Disordered" evidence="5">
    <location>
        <begin position="938"/>
        <end position="965"/>
    </location>
</feature>
<feature type="region of interest" description="Disordered" evidence="5">
    <location>
        <begin position="1"/>
        <end position="595"/>
    </location>
</feature>
<accession>A0ABQ9EG32</accession>
<evidence type="ECO:0000256" key="1">
    <source>
        <dbReference type="ARBA" id="ARBA00004123"/>
    </source>
</evidence>
<keyword evidence="9" id="KW-1185">Reference proteome</keyword>
<dbReference type="PROSITE" id="PS50128">
    <property type="entry name" value="SURP"/>
    <property type="match status" value="1"/>
</dbReference>
<feature type="region of interest" description="Disordered" evidence="5">
    <location>
        <begin position="722"/>
        <end position="766"/>
    </location>
</feature>
<feature type="compositionally biased region" description="Polar residues" evidence="5">
    <location>
        <begin position="1"/>
        <end position="31"/>
    </location>
</feature>
<reference evidence="8 9" key="1">
    <citation type="submission" date="2022-12" db="EMBL/GenBank/DDBJ databases">
        <title>Chromosome-level genome of Tegillarca granosa.</title>
        <authorList>
            <person name="Kim J."/>
        </authorList>
    </citation>
    <scope>NUCLEOTIDE SEQUENCE [LARGE SCALE GENOMIC DNA]</scope>
    <source>
        <strain evidence="8">Teg-2019</strain>
        <tissue evidence="8">Adductor muscle</tissue>
    </source>
</reference>
<evidence type="ECO:0000313" key="8">
    <source>
        <dbReference type="EMBL" id="KAJ8304254.1"/>
    </source>
</evidence>
<feature type="domain" description="SURP motif" evidence="6">
    <location>
        <begin position="667"/>
        <end position="710"/>
    </location>
</feature>
<feature type="compositionally biased region" description="Pro residues" evidence="5">
    <location>
        <begin position="372"/>
        <end position="384"/>
    </location>
</feature>